<proteinExistence type="predicted"/>
<keyword evidence="5" id="KW-1185">Reference proteome</keyword>
<protein>
    <recommendedName>
        <fullName evidence="3">Zn(2)-C6 fungal-type domain-containing protein</fullName>
    </recommendedName>
</protein>
<dbReference type="InterPro" id="IPR021858">
    <property type="entry name" value="Fun_TF"/>
</dbReference>
<evidence type="ECO:0000256" key="2">
    <source>
        <dbReference type="SAM" id="MobiDB-lite"/>
    </source>
</evidence>
<feature type="region of interest" description="Disordered" evidence="2">
    <location>
        <begin position="477"/>
        <end position="500"/>
    </location>
</feature>
<keyword evidence="1" id="KW-0539">Nucleus</keyword>
<dbReference type="SUPFAM" id="SSF57701">
    <property type="entry name" value="Zn2/Cys6 DNA-binding domain"/>
    <property type="match status" value="1"/>
</dbReference>
<dbReference type="Pfam" id="PF00172">
    <property type="entry name" value="Zn_clus"/>
    <property type="match status" value="1"/>
</dbReference>
<evidence type="ECO:0000313" key="5">
    <source>
        <dbReference type="Proteomes" id="UP001583172"/>
    </source>
</evidence>
<evidence type="ECO:0000259" key="3">
    <source>
        <dbReference type="PROSITE" id="PS50048"/>
    </source>
</evidence>
<feature type="region of interest" description="Disordered" evidence="2">
    <location>
        <begin position="515"/>
        <end position="561"/>
    </location>
</feature>
<dbReference type="PROSITE" id="PS50048">
    <property type="entry name" value="ZN2_CY6_FUNGAL_2"/>
    <property type="match status" value="1"/>
</dbReference>
<comment type="caution">
    <text evidence="4">The sequence shown here is derived from an EMBL/GenBank/DDBJ whole genome shotgun (WGS) entry which is preliminary data.</text>
</comment>
<dbReference type="InterPro" id="IPR001138">
    <property type="entry name" value="Zn2Cys6_DnaBD"/>
</dbReference>
<reference evidence="4 5" key="1">
    <citation type="journal article" date="2024" name="Commun. Biol.">
        <title>Comparative genomic analysis of thermophilic fungi reveals convergent evolutionary adaptations and gene losses.</title>
        <authorList>
            <person name="Steindorff A.S."/>
            <person name="Aguilar-Pontes M.V."/>
            <person name="Robinson A.J."/>
            <person name="Andreopoulos B."/>
            <person name="LaButti K."/>
            <person name="Kuo A."/>
            <person name="Mondo S."/>
            <person name="Riley R."/>
            <person name="Otillar R."/>
            <person name="Haridas S."/>
            <person name="Lipzen A."/>
            <person name="Grimwood J."/>
            <person name="Schmutz J."/>
            <person name="Clum A."/>
            <person name="Reid I.D."/>
            <person name="Moisan M.C."/>
            <person name="Butler G."/>
            <person name="Nguyen T.T.M."/>
            <person name="Dewar K."/>
            <person name="Conant G."/>
            <person name="Drula E."/>
            <person name="Henrissat B."/>
            <person name="Hansel C."/>
            <person name="Singer S."/>
            <person name="Hutchinson M.I."/>
            <person name="de Vries R.P."/>
            <person name="Natvig D.O."/>
            <person name="Powell A.J."/>
            <person name="Tsang A."/>
            <person name="Grigoriev I.V."/>
        </authorList>
    </citation>
    <scope>NUCLEOTIDE SEQUENCE [LARGE SCALE GENOMIC DNA]</scope>
    <source>
        <strain evidence="4 5">CBS 620.91</strain>
    </source>
</reference>
<dbReference type="InterPro" id="IPR036864">
    <property type="entry name" value="Zn2-C6_fun-type_DNA-bd_sf"/>
</dbReference>
<feature type="compositionally biased region" description="Low complexity" evidence="2">
    <location>
        <begin position="517"/>
        <end position="526"/>
    </location>
</feature>
<dbReference type="Proteomes" id="UP001583172">
    <property type="component" value="Unassembled WGS sequence"/>
</dbReference>
<dbReference type="PANTHER" id="PTHR37540">
    <property type="entry name" value="TRANSCRIPTION FACTOR (ACR-2), PUTATIVE-RELATED-RELATED"/>
    <property type="match status" value="1"/>
</dbReference>
<dbReference type="Gene3D" id="4.10.240.10">
    <property type="entry name" value="Zn(2)-C6 fungal-type DNA-binding domain"/>
    <property type="match status" value="1"/>
</dbReference>
<evidence type="ECO:0000256" key="1">
    <source>
        <dbReference type="ARBA" id="ARBA00023242"/>
    </source>
</evidence>
<accession>A0ABR3VH58</accession>
<feature type="domain" description="Zn(2)-C6 fungal-type" evidence="3">
    <location>
        <begin position="21"/>
        <end position="52"/>
    </location>
</feature>
<feature type="compositionally biased region" description="Polar residues" evidence="2">
    <location>
        <begin position="122"/>
        <end position="135"/>
    </location>
</feature>
<dbReference type="EMBL" id="JAZGSY010000113">
    <property type="protein sequence ID" value="KAL1840436.1"/>
    <property type="molecule type" value="Genomic_DNA"/>
</dbReference>
<dbReference type="SMART" id="SM00066">
    <property type="entry name" value="GAL4"/>
    <property type="match status" value="1"/>
</dbReference>
<evidence type="ECO:0000313" key="4">
    <source>
        <dbReference type="EMBL" id="KAL1840436.1"/>
    </source>
</evidence>
<feature type="region of interest" description="Disordered" evidence="2">
    <location>
        <begin position="1"/>
        <end position="135"/>
    </location>
</feature>
<dbReference type="PANTHER" id="PTHR37540:SF9">
    <property type="entry name" value="ZN(2)-C6 FUNGAL-TYPE DOMAIN-CONTAINING PROTEIN"/>
    <property type="match status" value="1"/>
</dbReference>
<sequence>MSDQMQGPVSRPPRAERTTTSCGECRRRKQKCDQRQPCSNCARRFPQPACEYRTRRPSAVAMPQRPTFSSSVSPPIMPRSPVNLNPLQPPPVAQPPLLSPSWNQRRPSQNAEEAAPTWSIPGLTNQGPVPSTPEQYAWSTDQLSLATSIVACHDSCTLHSNEVHEAIRLLHEYRGSTQQVATSNAWTQPGYSAWTLVPAMTVQEPGGIPWPAVDPRGELVQTPVAKAMGDAELLTIFVKFICQFTASLDGNPDPSNPYIKYYVPYFVNSPLLSRIAIYSAACFLTDSGHVERTTAMAHKGRVFKLLNEHIRSQPTPSDDVIAGVVQIALDEWHWGNINDLRAHLRGLSEMIRSRGGFGALGHNGIISKLAIACDVAVAMSFETPPLLRGQPEFEFRDSTQAPFRLPLNTPFVSNLAPFSSCSASLRIHEAAAAILDDMRFLLSLVLALPENPSAKELQKVHTTSAWIHERIWSLPEDSPAARRPSATGLTPSPAPLPTLDPALRDEQQIRAIRRHSQSPNPQAQRQPPNPSPIQAQQPGAPSLPPRQPPPTTLNQPPEQPPADYIYQTIRYASLLYTRAIIQRKPFSTVVTSAEFLRLWTTMWRVPLATWRSMLGVFNWILLPILSGGRAAQPHDSISGKDRSRE</sequence>
<feature type="compositionally biased region" description="Pro residues" evidence="2">
    <location>
        <begin position="87"/>
        <end position="98"/>
    </location>
</feature>
<name>A0ABR3VH58_HUMIN</name>
<gene>
    <name evidence="4" type="ORF">VTJ49DRAFT_474</name>
</gene>
<feature type="compositionally biased region" description="Pro residues" evidence="2">
    <location>
        <begin position="541"/>
        <end position="551"/>
    </location>
</feature>
<dbReference type="PROSITE" id="PS00463">
    <property type="entry name" value="ZN2_CY6_FUNGAL_1"/>
    <property type="match status" value="1"/>
</dbReference>
<feature type="compositionally biased region" description="Polar residues" evidence="2">
    <location>
        <begin position="101"/>
        <end position="111"/>
    </location>
</feature>
<dbReference type="CDD" id="cd00067">
    <property type="entry name" value="GAL4"/>
    <property type="match status" value="1"/>
</dbReference>
<organism evidence="4 5">
    <name type="scientific">Humicola insolens</name>
    <name type="common">Soft-rot fungus</name>
    <dbReference type="NCBI Taxonomy" id="85995"/>
    <lineage>
        <taxon>Eukaryota</taxon>
        <taxon>Fungi</taxon>
        <taxon>Dikarya</taxon>
        <taxon>Ascomycota</taxon>
        <taxon>Pezizomycotina</taxon>
        <taxon>Sordariomycetes</taxon>
        <taxon>Sordariomycetidae</taxon>
        <taxon>Sordariales</taxon>
        <taxon>Chaetomiaceae</taxon>
        <taxon>Mycothermus</taxon>
    </lineage>
</organism>
<dbReference type="Pfam" id="PF11951">
    <property type="entry name" value="Fungal_trans_2"/>
    <property type="match status" value="1"/>
</dbReference>